<proteinExistence type="predicted"/>
<sequence>MVKGVNDKQSGFWMYLQQVVQPYFARYERRRIFGEELKNRGSPMWSALSEEEKQMWKDRAKAYNTSHAGRAEQKKRREALRERKNRIAEPFTQLIHSGAKVKPSLIMPASRRVDEIDQLAKVYFEPSGRDYMWKREHDVKELADQYTWRLTQRPSDLPSDYKKAFFLDKPMWIAAVNLYYQDGQRMIPSEISLVKFNIRDGFEDQRNFILALPYDYIPPEYCEDDAVYNEEKTAIRADGRGNRLIEVMRTDFDRVWEEIKEFTDLDGDEQKIFVCADQWNEVVGSFQTLYNAVNETAFC</sequence>
<protein>
    <submittedName>
        <fullName evidence="2">HMG box domain-containing protein</fullName>
    </submittedName>
</protein>
<evidence type="ECO:0000313" key="1">
    <source>
        <dbReference type="Proteomes" id="UP000036681"/>
    </source>
</evidence>
<dbReference type="InterPro" id="IPR036910">
    <property type="entry name" value="HMG_box_dom_sf"/>
</dbReference>
<dbReference type="WBParaSite" id="ALUE_0002148101-mRNA-1">
    <property type="protein sequence ID" value="ALUE_0002148101-mRNA-1"/>
    <property type="gene ID" value="ALUE_0002148101"/>
</dbReference>
<keyword evidence="1" id="KW-1185">Reference proteome</keyword>
<accession>A0A0M3IRV3</accession>
<dbReference type="Proteomes" id="UP000036681">
    <property type="component" value="Unplaced"/>
</dbReference>
<dbReference type="AlphaFoldDB" id="A0A0M3IRV3"/>
<organism evidence="1 2">
    <name type="scientific">Ascaris lumbricoides</name>
    <name type="common">Giant roundworm</name>
    <dbReference type="NCBI Taxonomy" id="6252"/>
    <lineage>
        <taxon>Eukaryota</taxon>
        <taxon>Metazoa</taxon>
        <taxon>Ecdysozoa</taxon>
        <taxon>Nematoda</taxon>
        <taxon>Chromadorea</taxon>
        <taxon>Rhabditida</taxon>
        <taxon>Spirurina</taxon>
        <taxon>Ascaridomorpha</taxon>
        <taxon>Ascaridoidea</taxon>
        <taxon>Ascarididae</taxon>
        <taxon>Ascaris</taxon>
    </lineage>
</organism>
<evidence type="ECO:0000313" key="2">
    <source>
        <dbReference type="WBParaSite" id="ALUE_0002148101-mRNA-1"/>
    </source>
</evidence>
<dbReference type="SUPFAM" id="SSF47095">
    <property type="entry name" value="HMG-box"/>
    <property type="match status" value="1"/>
</dbReference>
<reference evidence="2" key="1">
    <citation type="submission" date="2017-02" db="UniProtKB">
        <authorList>
            <consortium name="WormBaseParasite"/>
        </authorList>
    </citation>
    <scope>IDENTIFICATION</scope>
</reference>
<name>A0A0M3IRV3_ASCLU</name>